<sequence length="150" mass="15905">MSESIAGPQDAPEEQSPHTTLASPSPASKIHEGWKDDSLDALLVSSDGVGFYVPAYQLQAHRQVISIHCAAFCDIITGPAKGQSLSGPSSSNSKGASGNTHHTLELTDKSFETSRVVAWCKVQTPRSGDVMPGGRRDTDTDESLADGRLR</sequence>
<proteinExistence type="predicted"/>
<feature type="compositionally biased region" description="Polar residues" evidence="1">
    <location>
        <begin position="17"/>
        <end position="26"/>
    </location>
</feature>
<feature type="region of interest" description="Disordered" evidence="1">
    <location>
        <begin position="1"/>
        <end position="32"/>
    </location>
</feature>
<comment type="caution">
    <text evidence="2">The sequence shown here is derived from an EMBL/GenBank/DDBJ whole genome shotgun (WGS) entry which is preliminary data.</text>
</comment>
<feature type="region of interest" description="Disordered" evidence="1">
    <location>
        <begin position="125"/>
        <end position="150"/>
    </location>
</feature>
<dbReference type="EMBL" id="NIDF01000180">
    <property type="protein sequence ID" value="TYJ51838.1"/>
    <property type="molecule type" value="Genomic_DNA"/>
</dbReference>
<organism evidence="2 3">
    <name type="scientific">Cryptococcus floricola</name>
    <dbReference type="NCBI Taxonomy" id="2591691"/>
    <lineage>
        <taxon>Eukaryota</taxon>
        <taxon>Fungi</taxon>
        <taxon>Dikarya</taxon>
        <taxon>Basidiomycota</taxon>
        <taxon>Agaricomycotina</taxon>
        <taxon>Tremellomycetes</taxon>
        <taxon>Tremellales</taxon>
        <taxon>Cryptococcaceae</taxon>
        <taxon>Cryptococcus</taxon>
    </lineage>
</organism>
<accession>A0A5D3AMG4</accession>
<protein>
    <submittedName>
        <fullName evidence="2">Uncharacterized protein</fullName>
    </submittedName>
</protein>
<gene>
    <name evidence="2" type="ORF">B9479_007556</name>
</gene>
<dbReference type="Proteomes" id="UP000322245">
    <property type="component" value="Unassembled WGS sequence"/>
</dbReference>
<evidence type="ECO:0000313" key="3">
    <source>
        <dbReference type="Proteomes" id="UP000322245"/>
    </source>
</evidence>
<reference evidence="2 3" key="1">
    <citation type="submission" date="2017-05" db="EMBL/GenBank/DDBJ databases">
        <title>The Genome Sequence of Tsuchiyaea wingfieldii DSM 27421.</title>
        <authorList>
            <person name="Cuomo C."/>
            <person name="Passer A."/>
            <person name="Billmyre B."/>
            <person name="Heitman J."/>
        </authorList>
    </citation>
    <scope>NUCLEOTIDE SEQUENCE [LARGE SCALE GENOMIC DNA]</scope>
    <source>
        <strain evidence="2 3">DSM 27421</strain>
    </source>
</reference>
<feature type="region of interest" description="Disordered" evidence="1">
    <location>
        <begin position="81"/>
        <end position="108"/>
    </location>
</feature>
<feature type="compositionally biased region" description="Low complexity" evidence="1">
    <location>
        <begin position="82"/>
        <end position="98"/>
    </location>
</feature>
<dbReference type="AlphaFoldDB" id="A0A5D3AMG4"/>
<name>A0A5D3AMG4_9TREE</name>
<keyword evidence="3" id="KW-1185">Reference proteome</keyword>
<evidence type="ECO:0000313" key="2">
    <source>
        <dbReference type="EMBL" id="TYJ51838.1"/>
    </source>
</evidence>
<evidence type="ECO:0000256" key="1">
    <source>
        <dbReference type="SAM" id="MobiDB-lite"/>
    </source>
</evidence>